<evidence type="ECO:0000256" key="2">
    <source>
        <dbReference type="ARBA" id="ARBA00023125"/>
    </source>
</evidence>
<accession>A0ABW2DJV3</accession>
<dbReference type="Proteomes" id="UP001596405">
    <property type="component" value="Unassembled WGS sequence"/>
</dbReference>
<gene>
    <name evidence="5" type="ORF">ACFQHR_05405</name>
</gene>
<dbReference type="PRINTS" id="PR00038">
    <property type="entry name" value="HTHLUXR"/>
</dbReference>
<comment type="caution">
    <text evidence="5">The sequence shown here is derived from an EMBL/GenBank/DDBJ whole genome shotgun (WGS) entry which is preliminary data.</text>
</comment>
<evidence type="ECO:0000256" key="1">
    <source>
        <dbReference type="ARBA" id="ARBA00023015"/>
    </source>
</evidence>
<evidence type="ECO:0000256" key="3">
    <source>
        <dbReference type="ARBA" id="ARBA00023163"/>
    </source>
</evidence>
<evidence type="ECO:0000313" key="5">
    <source>
        <dbReference type="EMBL" id="MFC6997051.1"/>
    </source>
</evidence>
<dbReference type="Gene3D" id="3.30.450.20">
    <property type="entry name" value="PAS domain"/>
    <property type="match status" value="1"/>
</dbReference>
<dbReference type="PANTHER" id="PTHR44688:SF16">
    <property type="entry name" value="DNA-BINDING TRANSCRIPTIONAL ACTIVATOR DEVR_DOSR"/>
    <property type="match status" value="1"/>
</dbReference>
<evidence type="ECO:0000259" key="4">
    <source>
        <dbReference type="PROSITE" id="PS50043"/>
    </source>
</evidence>
<dbReference type="CDD" id="cd06170">
    <property type="entry name" value="LuxR_C_like"/>
    <property type="match status" value="1"/>
</dbReference>
<dbReference type="Gene3D" id="1.10.10.10">
    <property type="entry name" value="Winged helix-like DNA-binding domain superfamily/Winged helix DNA-binding domain"/>
    <property type="match status" value="1"/>
</dbReference>
<name>A0ABW2DJV3_9BACT</name>
<dbReference type="Pfam" id="PF00196">
    <property type="entry name" value="GerE"/>
    <property type="match status" value="1"/>
</dbReference>
<keyword evidence="1" id="KW-0805">Transcription regulation</keyword>
<sequence>MNNPRHPELQRQIDEKIAAIAAVADQLPGVVIIHDIQRNFSVEYMSPNGLASLGVTLEQLKEVGADFYLEFFHPSDDSQSNPSKLAAGLFERNDPQEIISFFEQVKFRGVDGWHWHLTTMKILLQDEEGLPLLTISIAILVDPKHHITPKVARLLEENTFLRNNYQRFATLGGREQEILRLVALGKSSVEIGQELNISEKTVNTHRRNIKSKLEAHTNFELSQYALAFDLI</sequence>
<proteinExistence type="predicted"/>
<feature type="domain" description="HTH luxR-type" evidence="4">
    <location>
        <begin position="164"/>
        <end position="229"/>
    </location>
</feature>
<keyword evidence="6" id="KW-1185">Reference proteome</keyword>
<dbReference type="SUPFAM" id="SSF46894">
    <property type="entry name" value="C-terminal effector domain of the bipartite response regulators"/>
    <property type="match status" value="1"/>
</dbReference>
<dbReference type="PROSITE" id="PS50043">
    <property type="entry name" value="HTH_LUXR_2"/>
    <property type="match status" value="1"/>
</dbReference>
<dbReference type="SMART" id="SM00421">
    <property type="entry name" value="HTH_LUXR"/>
    <property type="match status" value="1"/>
</dbReference>
<dbReference type="InterPro" id="IPR016032">
    <property type="entry name" value="Sig_transdc_resp-reg_C-effctor"/>
</dbReference>
<keyword evidence="2" id="KW-0238">DNA-binding</keyword>
<dbReference type="PROSITE" id="PS00622">
    <property type="entry name" value="HTH_LUXR_1"/>
    <property type="match status" value="1"/>
</dbReference>
<reference evidence="6" key="1">
    <citation type="journal article" date="2019" name="Int. J. Syst. Evol. Microbiol.">
        <title>The Global Catalogue of Microorganisms (GCM) 10K type strain sequencing project: providing services to taxonomists for standard genome sequencing and annotation.</title>
        <authorList>
            <consortium name="The Broad Institute Genomics Platform"/>
            <consortium name="The Broad Institute Genome Sequencing Center for Infectious Disease"/>
            <person name="Wu L."/>
            <person name="Ma J."/>
        </authorList>
    </citation>
    <scope>NUCLEOTIDE SEQUENCE [LARGE SCALE GENOMIC DNA]</scope>
    <source>
        <strain evidence="6">CGMCC 4.7393</strain>
    </source>
</reference>
<dbReference type="InterPro" id="IPR000792">
    <property type="entry name" value="Tscrpt_reg_LuxR_C"/>
</dbReference>
<dbReference type="EMBL" id="JBHSYQ010000003">
    <property type="protein sequence ID" value="MFC6997051.1"/>
    <property type="molecule type" value="Genomic_DNA"/>
</dbReference>
<dbReference type="InterPro" id="IPR036388">
    <property type="entry name" value="WH-like_DNA-bd_sf"/>
</dbReference>
<dbReference type="RefSeq" id="WP_066623063.1">
    <property type="nucleotide sequence ID" value="NZ_JBHSYQ010000003.1"/>
</dbReference>
<organism evidence="5 6">
    <name type="scientific">Rufibacter roseus</name>
    <dbReference type="NCBI Taxonomy" id="1567108"/>
    <lineage>
        <taxon>Bacteria</taxon>
        <taxon>Pseudomonadati</taxon>
        <taxon>Bacteroidota</taxon>
        <taxon>Cytophagia</taxon>
        <taxon>Cytophagales</taxon>
        <taxon>Hymenobacteraceae</taxon>
        <taxon>Rufibacter</taxon>
    </lineage>
</organism>
<evidence type="ECO:0000313" key="6">
    <source>
        <dbReference type="Proteomes" id="UP001596405"/>
    </source>
</evidence>
<keyword evidence="3" id="KW-0804">Transcription</keyword>
<dbReference type="PANTHER" id="PTHR44688">
    <property type="entry name" value="DNA-BINDING TRANSCRIPTIONAL ACTIVATOR DEVR_DOSR"/>
    <property type="match status" value="1"/>
</dbReference>
<protein>
    <submittedName>
        <fullName evidence="5">Response regulator transcription factor</fullName>
    </submittedName>
</protein>